<protein>
    <submittedName>
        <fullName evidence="1">Uncharacterized protein</fullName>
    </submittedName>
</protein>
<proteinExistence type="predicted"/>
<sequence>MLESLYRFLGRFRVLIPFHKSAAEIQQQANAALRYLENGEWAMLRQQFMAPLRLFLTESTLSSGWKAALRIFGSVQQIGSPVVTARWFGYSVQVPIQFSRSTLGLLFSMTPSGKLFGLNIAMQPSSPWQAPKYAITDPRESGLRLGRGLLRVNATLTLPTRKEAVGKMPCIILIGGSGPVDKDSTVGALKPFKDLALGLASLGIATCRFDKVTSIILGKLLLKKKTMTLSDEYVHHVISAVHQARQHPEIDENRIFLLGHSLGALIAAKLTSGDLPVAGCVLMAPPAEPMYRCAIRQLGYLASLNTETQSGNNNDEQDDYVLQLHREAEIADSPSLNSNTPAKDLPFDLGPSYWLEYREFDARETLPKVQKPVLFLQGRRDYQVTYQEDYATFHDQLKDYTNVDFRVYDDLNHLFVAGEGRSTPLEYNAPVLLLGNSGAGKSNLVSQYTQGEFNPDSKTTIGVNFAMRTVHVDSKTLKVKFWDTAGQERYRGPANYYDGAVGALLVYDITNRQSYEHVSRWLGEVRDHAEANIVVMLVGNKTDLGQQRTVTTEEARQFAGENKLLFTETSALDNGNVKLAFEKIIGEIYKQASTGGQ</sequence>
<accession>A0ACC1S098</accession>
<comment type="caution">
    <text evidence="1">The sequence shown here is derived from an EMBL/GenBank/DDBJ whole genome shotgun (WGS) entry which is preliminary data.</text>
</comment>
<dbReference type="Proteomes" id="UP001148629">
    <property type="component" value="Unassembled WGS sequence"/>
</dbReference>
<name>A0ACC1S098_9HYPO</name>
<reference evidence="1" key="1">
    <citation type="submission" date="2022-08" db="EMBL/GenBank/DDBJ databases">
        <title>Genome Sequence of Fusarium decemcellulare.</title>
        <authorList>
            <person name="Buettner E."/>
        </authorList>
    </citation>
    <scope>NUCLEOTIDE SEQUENCE</scope>
    <source>
        <strain evidence="1">Babe19</strain>
    </source>
</reference>
<organism evidence="1 2">
    <name type="scientific">Fusarium decemcellulare</name>
    <dbReference type="NCBI Taxonomy" id="57161"/>
    <lineage>
        <taxon>Eukaryota</taxon>
        <taxon>Fungi</taxon>
        <taxon>Dikarya</taxon>
        <taxon>Ascomycota</taxon>
        <taxon>Pezizomycotina</taxon>
        <taxon>Sordariomycetes</taxon>
        <taxon>Hypocreomycetidae</taxon>
        <taxon>Hypocreales</taxon>
        <taxon>Nectriaceae</taxon>
        <taxon>Fusarium</taxon>
        <taxon>Fusarium decemcellulare species complex</taxon>
    </lineage>
</organism>
<dbReference type="EMBL" id="JANRMS010001299">
    <property type="protein sequence ID" value="KAJ3529344.1"/>
    <property type="molecule type" value="Genomic_DNA"/>
</dbReference>
<gene>
    <name evidence="1" type="ORF">NM208_g9803</name>
</gene>
<keyword evidence="2" id="KW-1185">Reference proteome</keyword>
<evidence type="ECO:0000313" key="1">
    <source>
        <dbReference type="EMBL" id="KAJ3529344.1"/>
    </source>
</evidence>
<evidence type="ECO:0000313" key="2">
    <source>
        <dbReference type="Proteomes" id="UP001148629"/>
    </source>
</evidence>